<dbReference type="InterPro" id="IPR038332">
    <property type="entry name" value="PPE_sf"/>
</dbReference>
<feature type="compositionally biased region" description="Low complexity" evidence="1">
    <location>
        <begin position="480"/>
        <end position="495"/>
    </location>
</feature>
<evidence type="ECO:0000256" key="1">
    <source>
        <dbReference type="SAM" id="MobiDB-lite"/>
    </source>
</evidence>
<feature type="compositionally biased region" description="Low complexity" evidence="1">
    <location>
        <begin position="391"/>
        <end position="401"/>
    </location>
</feature>
<dbReference type="EMBL" id="JAVRFG010000038">
    <property type="protein sequence ID" value="MDT0493822.1"/>
    <property type="molecule type" value="Genomic_DNA"/>
</dbReference>
<feature type="region of interest" description="Disordered" evidence="1">
    <location>
        <begin position="268"/>
        <end position="291"/>
    </location>
</feature>
<feature type="region of interest" description="Disordered" evidence="1">
    <location>
        <begin position="1"/>
        <end position="21"/>
    </location>
</feature>
<evidence type="ECO:0000313" key="2">
    <source>
        <dbReference type="EMBL" id="MDT0493822.1"/>
    </source>
</evidence>
<dbReference type="Proteomes" id="UP001180556">
    <property type="component" value="Unassembled WGS sequence"/>
</dbReference>
<feature type="region of interest" description="Disordered" evidence="1">
    <location>
        <begin position="347"/>
        <end position="571"/>
    </location>
</feature>
<feature type="compositionally biased region" description="Polar residues" evidence="1">
    <location>
        <begin position="372"/>
        <end position="382"/>
    </location>
</feature>
<protein>
    <recommendedName>
        <fullName evidence="4">PPE family domain-containing protein</fullName>
    </recommendedName>
</protein>
<evidence type="ECO:0008006" key="4">
    <source>
        <dbReference type="Google" id="ProtNLM"/>
    </source>
</evidence>
<comment type="caution">
    <text evidence="2">The sequence shown here is derived from an EMBL/GenBank/DDBJ whole genome shotgun (WGS) entry which is preliminary data.</text>
</comment>
<keyword evidence="3" id="KW-1185">Reference proteome</keyword>
<feature type="compositionally biased region" description="Gly residues" evidence="1">
    <location>
        <begin position="511"/>
        <end position="525"/>
    </location>
</feature>
<sequence length="571" mass="57019">MSDEKQPELTPAEQRVEDEKRVHGQVFLSDVALAARQAPDMGLLGGALRMLGNLSTGGRTSFEGHQLNTMIDLVQNSNPADLESAGQALWRARDAIRSAAAELDGHIDGVDWHGESGQAFRKWGKGLVAHAKKLEDFADTAGTQITVAGTGLASVRAAMPPRDSRAVPKKPDEVDLLKRVEGNPEYDAAVKVEKNRQEAINQINRLASFYAVSEATLAAQEPPRFNKELGIEMPLPVEDRFRSLPSASSTGADQALGGNAASVAPVRATTGGSDIAGPSGGRVSGETLGPAPVLDRSVSTEINSVAAPAVPTTLNNAAPASPVVANGPGPAGGTPPLVAPSFGNPVPAGSSRVPGAPGATRHVGNAGGGLGRTSTPGASATVRSGAGPAVGRPSPMSSGGPSAIGRSVGGTQPPAAGQSGVMGGRPVAAQGGTAAPGASRTGQGNGIVGGTPQRTVSSPSSGTGGVRGVSPGTVIGGPGASQAGASAGRPGQRGAVTSGVNGVLGAPRGASGSGSKGFTSGGAGLVRGPAGRRKNDRKDEENTGSTRPDYLTEDEETWAARRRGAVPPVVE</sequence>
<proteinExistence type="predicted"/>
<organism evidence="2 3">
    <name type="scientific">Streptomyces stephensoniae</name>
    <dbReference type="NCBI Taxonomy" id="3375367"/>
    <lineage>
        <taxon>Bacteria</taxon>
        <taxon>Bacillati</taxon>
        <taxon>Actinomycetota</taxon>
        <taxon>Actinomycetes</taxon>
        <taxon>Kitasatosporales</taxon>
        <taxon>Streptomycetaceae</taxon>
        <taxon>Streptomyces</taxon>
    </lineage>
</organism>
<name>A0ABU2W7G7_9ACTN</name>
<gene>
    <name evidence="2" type="ORF">RM717_25295</name>
</gene>
<accession>A0ABU2W7G7</accession>
<dbReference type="Gene3D" id="1.20.1260.20">
    <property type="entry name" value="PPE superfamily"/>
    <property type="match status" value="1"/>
</dbReference>
<evidence type="ECO:0000313" key="3">
    <source>
        <dbReference type="Proteomes" id="UP001180556"/>
    </source>
</evidence>
<reference evidence="3" key="1">
    <citation type="submission" date="2023-07" db="EMBL/GenBank/DDBJ databases">
        <title>30 novel species of actinomycetes from the DSMZ collection.</title>
        <authorList>
            <person name="Nouioui I."/>
        </authorList>
    </citation>
    <scope>NUCLEOTIDE SEQUENCE [LARGE SCALE GENOMIC DNA]</scope>
    <source>
        <strain evidence="3">DSM 40932</strain>
    </source>
</reference>
<dbReference type="RefSeq" id="WP_311604319.1">
    <property type="nucleotide sequence ID" value="NZ_JAVRFG010000038.1"/>
</dbReference>